<keyword evidence="2" id="KW-1185">Reference proteome</keyword>
<proteinExistence type="predicted"/>
<organism evidence="1 2">
    <name type="scientific">Bifidobacterium jacchi</name>
    <dbReference type="NCBI Taxonomy" id="2490545"/>
    <lineage>
        <taxon>Bacteria</taxon>
        <taxon>Bacillati</taxon>
        <taxon>Actinomycetota</taxon>
        <taxon>Actinomycetes</taxon>
        <taxon>Bifidobacteriales</taxon>
        <taxon>Bifidobacteriaceae</taxon>
        <taxon>Bifidobacterium</taxon>
    </lineage>
</organism>
<dbReference type="AlphaFoldDB" id="A0A5N5RIF0"/>
<dbReference type="EMBL" id="RQSP01000023">
    <property type="protein sequence ID" value="KAB5606531.1"/>
    <property type="molecule type" value="Genomic_DNA"/>
</dbReference>
<comment type="caution">
    <text evidence="1">The sequence shown here is derived from an EMBL/GenBank/DDBJ whole genome shotgun (WGS) entry which is preliminary data.</text>
</comment>
<dbReference type="RefSeq" id="WP_151917064.1">
    <property type="nucleotide sequence ID" value="NZ_RQSP01000023.1"/>
</dbReference>
<evidence type="ECO:0000313" key="1">
    <source>
        <dbReference type="EMBL" id="KAB5606531.1"/>
    </source>
</evidence>
<gene>
    <name evidence="1" type="ORF">EHS19_07050</name>
</gene>
<sequence length="485" mass="53085">MALKLDGLAFLRDLRAFKATFQMAVSGNAPDWNELTDDGHGQAVTFDMAAFSQCRKVFGDGGFTDALMQAMIGGDEAFVERCADLLEAVREAVRESGLLGWIVAALMDADRSLNSGTASAFMIDSDFTPNDDYDALDDDEADAMLNDMLDFSDQIRRLAAHLVLVYGTDAEDDIETARLLLADDDAAGIRRLVDAQARVDQLTDETVGKIYDLFGIDPKACDSQAALTRDGDRRANSEREQDPAYRMPLDERVVIAGGLGDEDLLDMLPSLALDAGKPVEFEDVDRRYLYDAQKAAASLQAIFDSDDPDEDFENGLIDDDDIDPDSIWANRAYVWHRVESMFGPMIAVSMDNAVLDDDEDAFSRYLANMQFAVDLVQRVGLPMMPVVLLSAVSGAVDTEDMEGDELRSHMQYCRRLGASLAVVVLEYVEDPALAAPLACALIDANLNECSRLLAPWYGDDDDFDLADADDAGIAEAFEGDDIDAE</sequence>
<reference evidence="1 2" key="1">
    <citation type="journal article" date="2019" name="Int. J. Syst. Evol. Microbiol.">
        <title>Bifidobacterium jacchi sp. nov., isolated from the faeces of a baby common marmoset (Callithrix jacchus).</title>
        <authorList>
            <person name="Modesto M."/>
            <person name="Watanabe K."/>
            <person name="Arita M."/>
            <person name="Satti M."/>
            <person name="Oki K."/>
            <person name="Sciavilla P."/>
            <person name="Patavino C."/>
            <person name="Camma C."/>
            <person name="Michelini S."/>
            <person name="Sgorbati B."/>
            <person name="Mattarelli P."/>
        </authorList>
    </citation>
    <scope>NUCLEOTIDE SEQUENCE [LARGE SCALE GENOMIC DNA]</scope>
    <source>
        <strain evidence="1 2">MRM 9.3</strain>
    </source>
</reference>
<accession>A0A5N5RIF0</accession>
<protein>
    <submittedName>
        <fullName evidence="1">Uncharacterized protein</fullName>
    </submittedName>
</protein>
<evidence type="ECO:0000313" key="2">
    <source>
        <dbReference type="Proteomes" id="UP000326336"/>
    </source>
</evidence>
<dbReference type="Proteomes" id="UP000326336">
    <property type="component" value="Unassembled WGS sequence"/>
</dbReference>
<name>A0A5N5RIF0_9BIFI</name>